<gene>
    <name evidence="2" type="ORF">GCM10017774_90490</name>
</gene>
<dbReference type="InterPro" id="IPR043917">
    <property type="entry name" value="DUF5753"/>
</dbReference>
<name>A0ABQ3MW12_9PSEU</name>
<keyword evidence="3" id="KW-1185">Reference proteome</keyword>
<dbReference type="Pfam" id="PF19054">
    <property type="entry name" value="DUF5753"/>
    <property type="match status" value="1"/>
</dbReference>
<reference evidence="3" key="1">
    <citation type="journal article" date="2019" name="Int. J. Syst. Evol. Microbiol.">
        <title>The Global Catalogue of Microorganisms (GCM) 10K type strain sequencing project: providing services to taxonomists for standard genome sequencing and annotation.</title>
        <authorList>
            <consortium name="The Broad Institute Genomics Platform"/>
            <consortium name="The Broad Institute Genome Sequencing Center for Infectious Disease"/>
            <person name="Wu L."/>
            <person name="Ma J."/>
        </authorList>
    </citation>
    <scope>NUCLEOTIDE SEQUENCE [LARGE SCALE GENOMIC DNA]</scope>
    <source>
        <strain evidence="3">CGMCC 4.7367</strain>
    </source>
</reference>
<proteinExistence type="predicted"/>
<accession>A0ABQ3MW12</accession>
<evidence type="ECO:0000313" key="2">
    <source>
        <dbReference type="EMBL" id="GHH62510.1"/>
    </source>
</evidence>
<dbReference type="Proteomes" id="UP000605568">
    <property type="component" value="Unassembled WGS sequence"/>
</dbReference>
<evidence type="ECO:0000313" key="3">
    <source>
        <dbReference type="Proteomes" id="UP000605568"/>
    </source>
</evidence>
<evidence type="ECO:0000259" key="1">
    <source>
        <dbReference type="Pfam" id="PF19054"/>
    </source>
</evidence>
<feature type="domain" description="DUF5753" evidence="1">
    <location>
        <begin position="1"/>
        <end position="70"/>
    </location>
</feature>
<organism evidence="2 3">
    <name type="scientific">Lentzea cavernae</name>
    <dbReference type="NCBI Taxonomy" id="2020703"/>
    <lineage>
        <taxon>Bacteria</taxon>
        <taxon>Bacillati</taxon>
        <taxon>Actinomycetota</taxon>
        <taxon>Actinomycetes</taxon>
        <taxon>Pseudonocardiales</taxon>
        <taxon>Pseudonocardiaceae</taxon>
        <taxon>Lentzea</taxon>
    </lineage>
</organism>
<protein>
    <recommendedName>
        <fullName evidence="1">DUF5753 domain-containing protein</fullName>
    </recommendedName>
</protein>
<sequence>MPFSHGFYLAQESDYHLVSYEADPELNLVYVERYDEQAVLHAPKIVKKYQDLWMAQEEVALGSDQAAAFLAFVGGPRPS</sequence>
<comment type="caution">
    <text evidence="2">The sequence shown here is derived from an EMBL/GenBank/DDBJ whole genome shotgun (WGS) entry which is preliminary data.</text>
</comment>
<dbReference type="EMBL" id="BNAR01000028">
    <property type="protein sequence ID" value="GHH62510.1"/>
    <property type="molecule type" value="Genomic_DNA"/>
</dbReference>